<feature type="chain" id="PRO_5022170816" description="Metallophosphoesterase" evidence="1">
    <location>
        <begin position="30"/>
        <end position="532"/>
    </location>
</feature>
<keyword evidence="6" id="KW-1185">Reference proteome</keyword>
<evidence type="ECO:0000256" key="1">
    <source>
        <dbReference type="SAM" id="SignalP"/>
    </source>
</evidence>
<feature type="domain" description="Calcineurin-like phosphoesterase" evidence="2">
    <location>
        <begin position="169"/>
        <end position="333"/>
    </location>
</feature>
<dbReference type="InterPro" id="IPR004843">
    <property type="entry name" value="Calcineurin-like_PHP"/>
</dbReference>
<feature type="signal peptide" evidence="1">
    <location>
        <begin position="1"/>
        <end position="29"/>
    </location>
</feature>
<sequence>MFTTKHVLRSGFLSALLLIQLSSYSSALAQETVTGYVYEDRNNNAIKDKNEKGIKGVAVTNGREVSLSNADGSYNLPANEDMIVSVIKPSGYAIPVDANNQPQFFYIHKPEGSPETGENRVLPTGKLPKSVDFPLIAQEEDPNFSVLLFGDPQADDLTNAGYFEKAIVSELIGGKGAAFGISLGDLGARNLFDTYIQSLGKIGIPWYNLLGNHDMNSHKEDKLSDETYEASFGPANYALNYANAHFIVLDDVITPNPSGNGSYIGGFREDILAFVKNDLKHVSKDKLIVLAFHIPIYEFEKGPDQFREGDRQKLFNLLKGYQYTLSLSGHTHSQNHHFFTTEEGWPHAGFHHHYNPGATSGGIYIGPKDSYGTPSGIMRDGTPKGYAFLNITDNTYSYEYAPSGENDWKMSIHMPKIVPQAKKYRGEITVNFFQGTPRDNVKYRVDEGEWKALNLVPEYDKFLLDILHEWDHAEELPWGIRPSTALISSHIWSGRIPSQLPLGEHTVEVLAKDWLGRTYTAKKSFKIVPDNQ</sequence>
<dbReference type="Pfam" id="PF16370">
    <property type="entry name" value="MetallophosC"/>
    <property type="match status" value="1"/>
</dbReference>
<dbReference type="Pfam" id="PF16371">
    <property type="entry name" value="MetallophosN"/>
    <property type="match status" value="1"/>
</dbReference>
<dbReference type="RefSeq" id="WP_020892079.1">
    <property type="nucleotide sequence ID" value="NZ_BJYV01000017.1"/>
</dbReference>
<evidence type="ECO:0000259" key="2">
    <source>
        <dbReference type="Pfam" id="PF00149"/>
    </source>
</evidence>
<dbReference type="PANTHER" id="PTHR43143:SF6">
    <property type="entry name" value="BLL3016 PROTEIN"/>
    <property type="match status" value="1"/>
</dbReference>
<dbReference type="InterPro" id="IPR029052">
    <property type="entry name" value="Metallo-depent_PP-like"/>
</dbReference>
<gene>
    <name evidence="5" type="ORF">CQA01_33560</name>
</gene>
<dbReference type="Gene3D" id="2.60.40.10">
    <property type="entry name" value="Immunoglobulins"/>
    <property type="match status" value="1"/>
</dbReference>
<dbReference type="Proteomes" id="UP000321301">
    <property type="component" value="Unassembled WGS sequence"/>
</dbReference>
<dbReference type="PANTHER" id="PTHR43143">
    <property type="entry name" value="METALLOPHOSPHOESTERASE, CALCINEURIN SUPERFAMILY"/>
    <property type="match status" value="1"/>
</dbReference>
<evidence type="ECO:0008006" key="7">
    <source>
        <dbReference type="Google" id="ProtNLM"/>
    </source>
</evidence>
<evidence type="ECO:0000313" key="5">
    <source>
        <dbReference type="EMBL" id="GEO22822.1"/>
    </source>
</evidence>
<name>A0A512CF32_9BACT</name>
<evidence type="ECO:0000259" key="3">
    <source>
        <dbReference type="Pfam" id="PF16370"/>
    </source>
</evidence>
<dbReference type="GO" id="GO:0016787">
    <property type="term" value="F:hydrolase activity"/>
    <property type="evidence" value="ECO:0007669"/>
    <property type="project" value="InterPro"/>
</dbReference>
<feature type="domain" description="Calcineurin-like phosphoesterase N-terminal" evidence="4">
    <location>
        <begin position="49"/>
        <end position="112"/>
    </location>
</feature>
<evidence type="ECO:0000313" key="6">
    <source>
        <dbReference type="Proteomes" id="UP000321301"/>
    </source>
</evidence>
<feature type="domain" description="Calcineurin-like phosphoesterase C-terminal" evidence="3">
    <location>
        <begin position="354"/>
        <end position="519"/>
    </location>
</feature>
<keyword evidence="1" id="KW-0732">Signal</keyword>
<reference evidence="5 6" key="1">
    <citation type="submission" date="2019-07" db="EMBL/GenBank/DDBJ databases">
        <title>Whole genome shotgun sequence of Cyclobacterium qasimii NBRC 106168.</title>
        <authorList>
            <person name="Hosoyama A."/>
            <person name="Uohara A."/>
            <person name="Ohji S."/>
            <person name="Ichikawa N."/>
        </authorList>
    </citation>
    <scope>NUCLEOTIDE SEQUENCE [LARGE SCALE GENOMIC DNA]</scope>
    <source>
        <strain evidence="5 6">NBRC 106168</strain>
    </source>
</reference>
<dbReference type="SUPFAM" id="SSF56300">
    <property type="entry name" value="Metallo-dependent phosphatases"/>
    <property type="match status" value="1"/>
</dbReference>
<dbReference type="InterPro" id="IPR032288">
    <property type="entry name" value="Metallophos_C"/>
</dbReference>
<organism evidence="5 6">
    <name type="scientific">Cyclobacterium qasimii</name>
    <dbReference type="NCBI Taxonomy" id="1350429"/>
    <lineage>
        <taxon>Bacteria</taxon>
        <taxon>Pseudomonadati</taxon>
        <taxon>Bacteroidota</taxon>
        <taxon>Cytophagia</taxon>
        <taxon>Cytophagales</taxon>
        <taxon>Cyclobacteriaceae</taxon>
        <taxon>Cyclobacterium</taxon>
    </lineage>
</organism>
<dbReference type="AlphaFoldDB" id="A0A512CF32"/>
<proteinExistence type="predicted"/>
<evidence type="ECO:0000259" key="4">
    <source>
        <dbReference type="Pfam" id="PF16371"/>
    </source>
</evidence>
<dbReference type="EMBL" id="BJYV01000017">
    <property type="protein sequence ID" value="GEO22822.1"/>
    <property type="molecule type" value="Genomic_DNA"/>
</dbReference>
<accession>A0A512CF32</accession>
<dbReference type="SUPFAM" id="SSF117074">
    <property type="entry name" value="Hypothetical protein PA1324"/>
    <property type="match status" value="1"/>
</dbReference>
<dbReference type="InterPro" id="IPR051918">
    <property type="entry name" value="STPP_CPPED1"/>
</dbReference>
<dbReference type="InterPro" id="IPR032285">
    <property type="entry name" value="Metallophos_N"/>
</dbReference>
<comment type="caution">
    <text evidence="5">The sequence shown here is derived from an EMBL/GenBank/DDBJ whole genome shotgun (WGS) entry which is preliminary data.</text>
</comment>
<dbReference type="InterPro" id="IPR013783">
    <property type="entry name" value="Ig-like_fold"/>
</dbReference>
<protein>
    <recommendedName>
        <fullName evidence="7">Metallophosphoesterase</fullName>
    </recommendedName>
</protein>
<dbReference type="Pfam" id="PF00149">
    <property type="entry name" value="Metallophos"/>
    <property type="match status" value="1"/>
</dbReference>
<dbReference type="Gene3D" id="3.60.21.10">
    <property type="match status" value="1"/>
</dbReference>